<accession>A0ABT9XTQ4</accession>
<dbReference type="Proteomes" id="UP001224122">
    <property type="component" value="Unassembled WGS sequence"/>
</dbReference>
<gene>
    <name evidence="1" type="ORF">J2S10_001921</name>
</gene>
<dbReference type="RefSeq" id="WP_307406979.1">
    <property type="nucleotide sequence ID" value="NZ_JAUSTW010000003.1"/>
</dbReference>
<evidence type="ECO:0000313" key="2">
    <source>
        <dbReference type="Proteomes" id="UP001224122"/>
    </source>
</evidence>
<reference evidence="1 2" key="1">
    <citation type="submission" date="2023-07" db="EMBL/GenBank/DDBJ databases">
        <title>Genomic Encyclopedia of Type Strains, Phase IV (KMG-IV): sequencing the most valuable type-strain genomes for metagenomic binning, comparative biology and taxonomic classification.</title>
        <authorList>
            <person name="Goeker M."/>
        </authorList>
    </citation>
    <scope>NUCLEOTIDE SEQUENCE [LARGE SCALE GENOMIC DNA]</scope>
    <source>
        <strain evidence="1 2">DSM 27594</strain>
    </source>
</reference>
<dbReference type="EMBL" id="JAUSTW010000003">
    <property type="protein sequence ID" value="MDQ0198763.1"/>
    <property type="molecule type" value="Genomic_DNA"/>
</dbReference>
<sequence length="363" mass="43374">MSMELVKAIYNQQSPMLYDENFYHKALQDIENDGISSQIYFLLKMLGRIEQTPVFFQKRLKDTYDQGLYQNLFIKNQLELILRRFEDQGIDVIPIKGVYFAEKYFGHIGARATSDIDLLIRQHDLSKAIDTVKLLGFTVDGEEIPGHFHSSFCKEIPHSSIPLVVEIHWNLVKENTANFQIDDLWNESISIGSSTHIKELSPNHTFYMICLHGWRHNLDSLKYFLDIIQVIYKHRDELDYEQIFKLAQSHRTYKRMIRTLSIVYQQFPELDYMKKFSKKRRKTLWDYRSQKGFKRYVDFIDYQFFSYDSFKHSLTEFHNWLWPSRHDLSSELGLNRQAQSFLKMYLSLYKKRVTSMIKALLPH</sequence>
<dbReference type="InterPro" id="IPR039498">
    <property type="entry name" value="NTP_transf_5"/>
</dbReference>
<evidence type="ECO:0000313" key="1">
    <source>
        <dbReference type="EMBL" id="MDQ0198763.1"/>
    </source>
</evidence>
<organism evidence="1 2">
    <name type="scientific">Neobacillus ginsengisoli</name>
    <dbReference type="NCBI Taxonomy" id="904295"/>
    <lineage>
        <taxon>Bacteria</taxon>
        <taxon>Bacillati</taxon>
        <taxon>Bacillota</taxon>
        <taxon>Bacilli</taxon>
        <taxon>Bacillales</taxon>
        <taxon>Bacillaceae</taxon>
        <taxon>Neobacillus</taxon>
    </lineage>
</organism>
<proteinExistence type="predicted"/>
<keyword evidence="2" id="KW-1185">Reference proteome</keyword>
<dbReference type="Pfam" id="PF14907">
    <property type="entry name" value="NTP_transf_5"/>
    <property type="match status" value="1"/>
</dbReference>
<name>A0ABT9XTQ4_9BACI</name>
<comment type="caution">
    <text evidence="1">The sequence shown here is derived from an EMBL/GenBank/DDBJ whole genome shotgun (WGS) entry which is preliminary data.</text>
</comment>
<protein>
    <recommendedName>
        <fullName evidence="3">Nucleotidyltransferase family protein</fullName>
    </recommendedName>
</protein>
<evidence type="ECO:0008006" key="3">
    <source>
        <dbReference type="Google" id="ProtNLM"/>
    </source>
</evidence>